<dbReference type="AlphaFoldDB" id="A0A420B7J8"/>
<accession>A0A420B7J8</accession>
<dbReference type="InterPro" id="IPR023296">
    <property type="entry name" value="Glyco_hydro_beta-prop_sf"/>
</dbReference>
<dbReference type="RefSeq" id="WP_120259661.1">
    <property type="nucleotide sequence ID" value="NZ_RAPY01000002.1"/>
</dbReference>
<keyword evidence="2" id="KW-1185">Reference proteome</keyword>
<name>A0A420B7J8_SPHD1</name>
<sequence length="408" mass="46458">MFFKRSTYFFLGLLLLIGCKKDIPSRITPVDPEPIDRSKIPIPAGFKDDLASIKINTIANANEPGSSRPELIQDISGKNASYCHPDVEYFPKGFNGYKYWMVFTPYFGILGSDRAASLYENPTIVVSNDGKEWITPTGLSNPIQRRPAIEDSYIPPSGIPNQGYWSDVDWNFNGKEFELYYRGCFFSNKILRQWGAKSDNNARKLNQEAERVVVRQTSIDGIRWTPLEVVYTSNEPASIQDNHIISPSFIRNENGMFSYEVDFKPTYPSPIMTNILLRASSNGLDFTAYRNSKQVKFINKPWLELNKNYSTWHLQAAYIDGYYFLCLAIGNVDRYSSDLNYLAYSKDGIHFRVFETPLASSNVYRSAVFAKSSSTNDIEFGAVIGYKSGTFGYREFKLNKKVLEDGLK</sequence>
<evidence type="ECO:0000313" key="1">
    <source>
        <dbReference type="EMBL" id="RKE52639.1"/>
    </source>
</evidence>
<dbReference type="PROSITE" id="PS51257">
    <property type="entry name" value="PROKAR_LIPOPROTEIN"/>
    <property type="match status" value="1"/>
</dbReference>
<protein>
    <recommendedName>
        <fullName evidence="3">Glycosyl hydrolase family 32</fullName>
    </recommendedName>
</protein>
<dbReference type="OrthoDB" id="4410706at2"/>
<dbReference type="Gene3D" id="2.115.10.20">
    <property type="entry name" value="Glycosyl hydrolase domain, family 43"/>
    <property type="match status" value="1"/>
</dbReference>
<organism evidence="1 2">
    <name type="scientific">Sphingobacterium detergens</name>
    <dbReference type="NCBI Taxonomy" id="1145106"/>
    <lineage>
        <taxon>Bacteria</taxon>
        <taxon>Pseudomonadati</taxon>
        <taxon>Bacteroidota</taxon>
        <taxon>Sphingobacteriia</taxon>
        <taxon>Sphingobacteriales</taxon>
        <taxon>Sphingobacteriaceae</taxon>
        <taxon>Sphingobacterium</taxon>
    </lineage>
</organism>
<dbReference type="SUPFAM" id="SSF75005">
    <property type="entry name" value="Arabinanase/levansucrase/invertase"/>
    <property type="match status" value="1"/>
</dbReference>
<comment type="caution">
    <text evidence="1">The sequence shown here is derived from an EMBL/GenBank/DDBJ whole genome shotgun (WGS) entry which is preliminary data.</text>
</comment>
<reference evidence="1 2" key="1">
    <citation type="submission" date="2018-09" db="EMBL/GenBank/DDBJ databases">
        <title>Genomic Encyclopedia of Type Strains, Phase III (KMG-III): the genomes of soil and plant-associated and newly described type strains.</title>
        <authorList>
            <person name="Whitman W."/>
        </authorList>
    </citation>
    <scope>NUCLEOTIDE SEQUENCE [LARGE SCALE GENOMIC DNA]</scope>
    <source>
        <strain evidence="1 2">CECT 7938</strain>
    </source>
</reference>
<evidence type="ECO:0008006" key="3">
    <source>
        <dbReference type="Google" id="ProtNLM"/>
    </source>
</evidence>
<gene>
    <name evidence="1" type="ORF">DFQ12_2881</name>
</gene>
<proteinExistence type="predicted"/>
<dbReference type="Proteomes" id="UP000286246">
    <property type="component" value="Unassembled WGS sequence"/>
</dbReference>
<dbReference type="EMBL" id="RAPY01000002">
    <property type="protein sequence ID" value="RKE52639.1"/>
    <property type="molecule type" value="Genomic_DNA"/>
</dbReference>
<evidence type="ECO:0000313" key="2">
    <source>
        <dbReference type="Proteomes" id="UP000286246"/>
    </source>
</evidence>